<protein>
    <recommendedName>
        <fullName evidence="3">Formamidase</fullName>
    </recommendedName>
</protein>
<dbReference type="InterPro" id="IPR004304">
    <property type="entry name" value="FmdA_AmdA"/>
</dbReference>
<dbReference type="SUPFAM" id="SSF141130">
    <property type="entry name" value="Acetamidase/Formamidase-like"/>
    <property type="match status" value="1"/>
</dbReference>
<keyword evidence="2" id="KW-1185">Reference proteome</keyword>
<dbReference type="AlphaFoldDB" id="A0A1D2M9N4"/>
<organism evidence="1 2">
    <name type="scientific">Orchesella cincta</name>
    <name type="common">Springtail</name>
    <name type="synonym">Podura cincta</name>
    <dbReference type="NCBI Taxonomy" id="48709"/>
    <lineage>
        <taxon>Eukaryota</taxon>
        <taxon>Metazoa</taxon>
        <taxon>Ecdysozoa</taxon>
        <taxon>Arthropoda</taxon>
        <taxon>Hexapoda</taxon>
        <taxon>Collembola</taxon>
        <taxon>Entomobryomorpha</taxon>
        <taxon>Entomobryoidea</taxon>
        <taxon>Orchesellidae</taxon>
        <taxon>Orchesellinae</taxon>
        <taxon>Orchesella</taxon>
    </lineage>
</organism>
<accession>A0A1D2M9N4</accession>
<dbReference type="Gene3D" id="2.60.120.580">
    <property type="entry name" value="Acetamidase/Formamidase-like domains"/>
    <property type="match status" value="2"/>
</dbReference>
<dbReference type="STRING" id="48709.A0A1D2M9N4"/>
<comment type="caution">
    <text evidence="1">The sequence shown here is derived from an EMBL/GenBank/DDBJ whole genome shotgun (WGS) entry which is preliminary data.</text>
</comment>
<proteinExistence type="predicted"/>
<gene>
    <name evidence="1" type="ORF">Ocin01_17042</name>
</gene>
<evidence type="ECO:0000313" key="1">
    <source>
        <dbReference type="EMBL" id="ODM89642.1"/>
    </source>
</evidence>
<name>A0A1D2M9N4_ORCCI</name>
<dbReference type="OrthoDB" id="9975579at2759"/>
<dbReference type="EMBL" id="LJIJ01002483">
    <property type="protein sequence ID" value="ODM89642.1"/>
    <property type="molecule type" value="Genomic_DNA"/>
</dbReference>
<dbReference type="GO" id="GO:0016811">
    <property type="term" value="F:hydrolase activity, acting on carbon-nitrogen (but not peptide) bonds, in linear amides"/>
    <property type="evidence" value="ECO:0007669"/>
    <property type="project" value="InterPro"/>
</dbReference>
<sequence>MSVRTPKTVISVDLTKSPRTQPVLHNRWHPDLPAVSSVQPGEVFRVECVDWTGGQIGNNDSADDVLNLNLSVCHYLSGPVKVEGAEPGDYLEVEILDVQPLHGHEWGYTGIFDVKNGGGFLHEHFPRAAKAVWDFEGIYASSRHIPGVRFPGLIHPGIIGTAPSQELLEKWNQREAALVAKDPNRVPALAYLPNDTGSFLGALESQPSVARAKGAEAARTIPPREHGGNCDIKNLSRGSKVWFPVYVPGANLSVGDLHFSQGDGEISVRKL</sequence>
<dbReference type="Proteomes" id="UP000094527">
    <property type="component" value="Unassembled WGS sequence"/>
</dbReference>
<dbReference type="Pfam" id="PF03069">
    <property type="entry name" value="FmdA_AmdA"/>
    <property type="match status" value="1"/>
</dbReference>
<evidence type="ECO:0008006" key="3">
    <source>
        <dbReference type="Google" id="ProtNLM"/>
    </source>
</evidence>
<dbReference type="PANTHER" id="PTHR31891:SF1">
    <property type="entry name" value="FORMAMIDASE C869.04-RELATED"/>
    <property type="match status" value="1"/>
</dbReference>
<evidence type="ECO:0000313" key="2">
    <source>
        <dbReference type="Proteomes" id="UP000094527"/>
    </source>
</evidence>
<dbReference type="PANTHER" id="PTHR31891">
    <property type="entry name" value="FORMAMIDASE C869.04-RELATED"/>
    <property type="match status" value="1"/>
</dbReference>
<reference evidence="1 2" key="1">
    <citation type="journal article" date="2016" name="Genome Biol. Evol.">
        <title>Gene Family Evolution Reflects Adaptation to Soil Environmental Stressors in the Genome of the Collembolan Orchesella cincta.</title>
        <authorList>
            <person name="Faddeeva-Vakhrusheva A."/>
            <person name="Derks M.F."/>
            <person name="Anvar S.Y."/>
            <person name="Agamennone V."/>
            <person name="Suring W."/>
            <person name="Smit S."/>
            <person name="van Straalen N.M."/>
            <person name="Roelofs D."/>
        </authorList>
    </citation>
    <scope>NUCLEOTIDE SEQUENCE [LARGE SCALE GENOMIC DNA]</scope>
    <source>
        <tissue evidence="1">Mixed pool</tissue>
    </source>
</reference>